<keyword evidence="15" id="KW-1185">Reference proteome</keyword>
<dbReference type="EC" id="3.2.1.22" evidence="11"/>
<evidence type="ECO:0000256" key="5">
    <source>
        <dbReference type="ARBA" id="ARBA00022729"/>
    </source>
</evidence>
<evidence type="ECO:0000256" key="8">
    <source>
        <dbReference type="ARBA" id="ARBA00023157"/>
    </source>
</evidence>
<dbReference type="Proteomes" id="UP000669179">
    <property type="component" value="Unassembled WGS sequence"/>
</dbReference>
<dbReference type="PRINTS" id="PR00740">
    <property type="entry name" value="GLHYDRLASE27"/>
</dbReference>
<keyword evidence="7 11" id="KW-0378">Hydrolase</keyword>
<dbReference type="InterPro" id="IPR013780">
    <property type="entry name" value="Glyco_hydro_b"/>
</dbReference>
<dbReference type="SMART" id="SM00458">
    <property type="entry name" value="RICIN"/>
    <property type="match status" value="1"/>
</dbReference>
<dbReference type="InterPro" id="IPR035992">
    <property type="entry name" value="Ricin_B-like_lectins"/>
</dbReference>
<dbReference type="InterPro" id="IPR041233">
    <property type="entry name" value="Melibiase_C"/>
</dbReference>
<accession>A0A939PM33</accession>
<dbReference type="InterPro" id="IPR017853">
    <property type="entry name" value="GH"/>
</dbReference>
<dbReference type="Gene3D" id="2.60.40.1180">
    <property type="entry name" value="Golgi alpha-mannosidase II"/>
    <property type="match status" value="1"/>
</dbReference>
<dbReference type="RefSeq" id="WP_208260423.1">
    <property type="nucleotide sequence ID" value="NZ_JAGEOJ010000016.1"/>
</dbReference>
<dbReference type="GO" id="GO:0005975">
    <property type="term" value="P:carbohydrate metabolic process"/>
    <property type="evidence" value="ECO:0007669"/>
    <property type="project" value="InterPro"/>
</dbReference>
<comment type="catalytic activity">
    <reaction evidence="11">
        <text>Hydrolysis of terminal, non-reducing alpha-D-galactose residues in alpha-D-galactosides, including galactose oligosaccharides, galactomannans and galactolipids.</text>
        <dbReference type="EC" id="3.2.1.22"/>
    </reaction>
</comment>
<reference evidence="14" key="1">
    <citation type="submission" date="2021-03" db="EMBL/GenBank/DDBJ databases">
        <authorList>
            <person name="Kanchanasin P."/>
            <person name="Saeng-In P."/>
            <person name="Phongsopitanun W."/>
            <person name="Yuki M."/>
            <person name="Kudo T."/>
            <person name="Ohkuma M."/>
            <person name="Tanasupawat S."/>
        </authorList>
    </citation>
    <scope>NUCLEOTIDE SEQUENCE</scope>
    <source>
        <strain evidence="14">GKU 128</strain>
    </source>
</reference>
<keyword evidence="5 12" id="KW-0732">Signal</keyword>
<dbReference type="Pfam" id="PF17801">
    <property type="entry name" value="Melibiase_C"/>
    <property type="match status" value="1"/>
</dbReference>
<dbReference type="Pfam" id="PF16499">
    <property type="entry name" value="Melibiase_2"/>
    <property type="match status" value="1"/>
</dbReference>
<evidence type="ECO:0000259" key="13">
    <source>
        <dbReference type="SMART" id="SM00458"/>
    </source>
</evidence>
<dbReference type="InterPro" id="IPR000772">
    <property type="entry name" value="Ricin_B_lectin"/>
</dbReference>
<dbReference type="SUPFAM" id="SSF51445">
    <property type="entry name" value="(Trans)glycosidases"/>
    <property type="match status" value="1"/>
</dbReference>
<name>A0A939PM33_9ACTN</name>
<evidence type="ECO:0000256" key="6">
    <source>
        <dbReference type="ARBA" id="ARBA00022734"/>
    </source>
</evidence>
<dbReference type="SUPFAM" id="SSF51011">
    <property type="entry name" value="Glycosyl hydrolase domain"/>
    <property type="match status" value="1"/>
</dbReference>
<feature type="domain" description="Ricin B lectin" evidence="13">
    <location>
        <begin position="467"/>
        <end position="591"/>
    </location>
</feature>
<evidence type="ECO:0000256" key="11">
    <source>
        <dbReference type="RuleBase" id="RU361168"/>
    </source>
</evidence>
<dbReference type="GO" id="GO:0005576">
    <property type="term" value="C:extracellular region"/>
    <property type="evidence" value="ECO:0007669"/>
    <property type="project" value="UniProtKB-SubCell"/>
</dbReference>
<dbReference type="EMBL" id="JAGEOJ010000016">
    <property type="protein sequence ID" value="MBO2452414.1"/>
    <property type="molecule type" value="Genomic_DNA"/>
</dbReference>
<dbReference type="Pfam" id="PF00652">
    <property type="entry name" value="Ricin_B_lectin"/>
    <property type="match status" value="1"/>
</dbReference>
<dbReference type="PANTHER" id="PTHR11452:SF91">
    <property type="entry name" value="ALPHA-GALACTOSIDASE A-RELATED"/>
    <property type="match status" value="1"/>
</dbReference>
<gene>
    <name evidence="14" type="ORF">J4573_35360</name>
</gene>
<comment type="function">
    <text evidence="1">Hydrolyzes a variety of simple alpha-D-galactoside as well as more complex molecules such as oligosaccharides and polysaccharides.</text>
</comment>
<comment type="similarity">
    <text evidence="3 11">Belongs to the glycosyl hydrolase 27 family.</text>
</comment>
<evidence type="ECO:0000313" key="15">
    <source>
        <dbReference type="Proteomes" id="UP000669179"/>
    </source>
</evidence>
<keyword evidence="8 11" id="KW-1015">Disulfide bond</keyword>
<sequence length="592" mass="61134">MPRTPLRSRVLAALTAAIALTIPFITAPPAHATAPPAHAAVPPVHAAVPPAHATAASAHATPRTKAAVALLAPTPPMGWNNWAHYECDINESVVLENADALVSTGLAAKGYTYVTVDDCWMARSRSANGDLVADSTKFPHGMAWLGSYLHSKGLKFGIYEDAGWATCAGYPGSGKPNGGGADHFAHDAATFASWGVDYLKLDGCNVYVPSGQTKEQAYKTAYDAQAAALAGSGRSIVFSESAPAYFQSGEWGNPAWFSVLGWVGGDGQLWREGYDIATYNASNPNASRWGSVLGNYGYNRWIGRYAKPGNWNDPDFLIAGDPGLTADESRSQVAIWAMQAAPMILSSKVNSLSSAGLAALGNTNLIAVDQDSAGRQAGVVSSNGSTDVLARPLANGDRAVAVLNRTASTQTITTPLSTIGLNGCTAAAKDLWTGSTTSGVTSLTAGVPSHGTAIWRLTPSSTCTTVPTGQVTGDGAKCLDITNSGTTDGTPVILYGCTGNTNQRWTLGSDGTYRSLGKCLTASGTTAGSAAVLSSCTGATTQRWSARPDGTVTSTASGLCLDVYGGGTADLTKIDTWTCGTHQSNQAWALPN</sequence>
<dbReference type="Gene3D" id="3.20.20.70">
    <property type="entry name" value="Aldolase class I"/>
    <property type="match status" value="1"/>
</dbReference>
<comment type="caution">
    <text evidence="14">The sequence shown here is derived from an EMBL/GenBank/DDBJ whole genome shotgun (WGS) entry which is preliminary data.</text>
</comment>
<keyword evidence="9" id="KW-0325">Glycoprotein</keyword>
<dbReference type="PANTHER" id="PTHR11452">
    <property type="entry name" value="ALPHA-GALACTOSIDASE/ALPHA-N-ACETYLGALACTOSAMINIDASE"/>
    <property type="match status" value="1"/>
</dbReference>
<evidence type="ECO:0000256" key="9">
    <source>
        <dbReference type="ARBA" id="ARBA00023180"/>
    </source>
</evidence>
<dbReference type="SUPFAM" id="SSF50370">
    <property type="entry name" value="Ricin B-like lectins"/>
    <property type="match status" value="1"/>
</dbReference>
<dbReference type="PROSITE" id="PS00512">
    <property type="entry name" value="ALPHA_GALACTOSIDASE"/>
    <property type="match status" value="1"/>
</dbReference>
<evidence type="ECO:0000256" key="7">
    <source>
        <dbReference type="ARBA" id="ARBA00022801"/>
    </source>
</evidence>
<dbReference type="InterPro" id="IPR013785">
    <property type="entry name" value="Aldolase_TIM"/>
</dbReference>
<comment type="subcellular location">
    <subcellularLocation>
        <location evidence="2">Secreted</location>
    </subcellularLocation>
</comment>
<evidence type="ECO:0000256" key="4">
    <source>
        <dbReference type="ARBA" id="ARBA00022525"/>
    </source>
</evidence>
<dbReference type="CDD" id="cd14792">
    <property type="entry name" value="GH27"/>
    <property type="match status" value="1"/>
</dbReference>
<dbReference type="FunFam" id="3.20.20.70:FF:000177">
    <property type="entry name" value="Alpha-galactosidase"/>
    <property type="match status" value="1"/>
</dbReference>
<dbReference type="AlphaFoldDB" id="A0A939PM33"/>
<dbReference type="InterPro" id="IPR000111">
    <property type="entry name" value="Glyco_hydro_27/36_CS"/>
</dbReference>
<dbReference type="PROSITE" id="PS50231">
    <property type="entry name" value="RICIN_B_LECTIN"/>
    <property type="match status" value="1"/>
</dbReference>
<evidence type="ECO:0000256" key="3">
    <source>
        <dbReference type="ARBA" id="ARBA00009743"/>
    </source>
</evidence>
<proteinExistence type="inferred from homology"/>
<dbReference type="Gene3D" id="2.80.10.50">
    <property type="match status" value="2"/>
</dbReference>
<keyword evidence="6" id="KW-0430">Lectin</keyword>
<keyword evidence="4" id="KW-0964">Secreted</keyword>
<organism evidence="14 15">
    <name type="scientific">Actinomadura barringtoniae</name>
    <dbReference type="NCBI Taxonomy" id="1427535"/>
    <lineage>
        <taxon>Bacteria</taxon>
        <taxon>Bacillati</taxon>
        <taxon>Actinomycetota</taxon>
        <taxon>Actinomycetes</taxon>
        <taxon>Streptosporangiales</taxon>
        <taxon>Thermomonosporaceae</taxon>
        <taxon>Actinomadura</taxon>
    </lineage>
</organism>
<feature type="signal peptide" evidence="12">
    <location>
        <begin position="1"/>
        <end position="32"/>
    </location>
</feature>
<feature type="chain" id="PRO_5037828750" description="Alpha-galactosidase" evidence="12">
    <location>
        <begin position="33"/>
        <end position="592"/>
    </location>
</feature>
<keyword evidence="10 11" id="KW-0326">Glycosidase</keyword>
<evidence type="ECO:0000256" key="12">
    <source>
        <dbReference type="SAM" id="SignalP"/>
    </source>
</evidence>
<evidence type="ECO:0000256" key="10">
    <source>
        <dbReference type="ARBA" id="ARBA00023295"/>
    </source>
</evidence>
<evidence type="ECO:0000313" key="14">
    <source>
        <dbReference type="EMBL" id="MBO2452414.1"/>
    </source>
</evidence>
<evidence type="ECO:0000256" key="1">
    <source>
        <dbReference type="ARBA" id="ARBA00003969"/>
    </source>
</evidence>
<dbReference type="GO" id="GO:0030246">
    <property type="term" value="F:carbohydrate binding"/>
    <property type="evidence" value="ECO:0007669"/>
    <property type="project" value="UniProtKB-KW"/>
</dbReference>
<dbReference type="InterPro" id="IPR002241">
    <property type="entry name" value="Glyco_hydro_27"/>
</dbReference>
<protein>
    <recommendedName>
        <fullName evidence="11">Alpha-galactosidase</fullName>
        <ecNumber evidence="11">3.2.1.22</ecNumber>
    </recommendedName>
    <alternativeName>
        <fullName evidence="11">Melibiase</fullName>
    </alternativeName>
</protein>
<dbReference type="GO" id="GO:0004557">
    <property type="term" value="F:alpha-galactosidase activity"/>
    <property type="evidence" value="ECO:0007669"/>
    <property type="project" value="UniProtKB-EC"/>
</dbReference>
<evidence type="ECO:0000256" key="2">
    <source>
        <dbReference type="ARBA" id="ARBA00004613"/>
    </source>
</evidence>